<proteinExistence type="predicted"/>
<dbReference type="Proteomes" id="UP000033612">
    <property type="component" value="Unassembled WGS sequence"/>
</dbReference>
<evidence type="ECO:0000313" key="2">
    <source>
        <dbReference type="Proteomes" id="UP000033612"/>
    </source>
</evidence>
<keyword evidence="2" id="KW-1185">Reference proteome</keyword>
<dbReference type="AlphaFoldDB" id="A0A0F4LKJ7"/>
<name>A0A0F4LKJ7_9LACO</name>
<gene>
    <name evidence="1" type="ORF">JF75_12880</name>
</gene>
<organism evidence="1 2">
    <name type="scientific">Lactobacillus kimbladii</name>
    <dbReference type="NCBI Taxonomy" id="1218506"/>
    <lineage>
        <taxon>Bacteria</taxon>
        <taxon>Bacillati</taxon>
        <taxon>Bacillota</taxon>
        <taxon>Bacilli</taxon>
        <taxon>Lactobacillales</taxon>
        <taxon>Lactobacillaceae</taxon>
        <taxon>Lactobacillus</taxon>
    </lineage>
</organism>
<dbReference type="HOGENOM" id="CLU_1254611_0_0_9"/>
<protein>
    <submittedName>
        <fullName evidence="1">Uncharacterized protein</fullName>
    </submittedName>
</protein>
<dbReference type="EMBL" id="JXLH01000015">
    <property type="protein sequence ID" value="KJY58076.1"/>
    <property type="molecule type" value="Genomic_DNA"/>
</dbReference>
<dbReference type="RefSeq" id="WP_046332363.1">
    <property type="nucleotide sequence ID" value="NZ_JBHTBO010000014.1"/>
</dbReference>
<accession>A0A0F4LKJ7</accession>
<sequence length="220" mass="25842">MSKENNEISNLFRNTVEHLVEKYVPIWGDILAVLNKNISDNKLNEINTRLEPLEKKLAKIKKSDLKKLEDLSGENALLMKADLYNLLDAYFKAALEKRREYLANAIFNTVTLKNFDYQQNSFFTLTLNNTPDISIEFLQLWYNTFREDGRKKIPNKEFKKLQKKYRSNIEQHEVILSCVSNGLLLSYEDSTRISMNDDQDYGWKITELGENLLKFISEKK</sequence>
<comment type="caution">
    <text evidence="1">The sequence shown here is derived from an EMBL/GenBank/DDBJ whole genome shotgun (WGS) entry which is preliminary data.</text>
</comment>
<reference evidence="1 2" key="1">
    <citation type="submission" date="2015-01" db="EMBL/GenBank/DDBJ databases">
        <title>Comparative genomics of the lactic acid bacteria isolated from the honey bee gut.</title>
        <authorList>
            <person name="Ellegaard K.M."/>
            <person name="Tamarit D."/>
            <person name="Javelind E."/>
            <person name="Olofsson T."/>
            <person name="Andersson S.G."/>
            <person name="Vasquez A."/>
        </authorList>
    </citation>
    <scope>NUCLEOTIDE SEQUENCE [LARGE SCALE GENOMIC DNA]</scope>
    <source>
        <strain evidence="1 2">Hma2</strain>
    </source>
</reference>
<dbReference type="PATRIC" id="fig|1218506.3.peg.1355"/>
<evidence type="ECO:0000313" key="1">
    <source>
        <dbReference type="EMBL" id="KJY58076.1"/>
    </source>
</evidence>